<dbReference type="InterPro" id="IPR001206">
    <property type="entry name" value="Diacylglycerol_kinase_cat_dom"/>
</dbReference>
<dbReference type="GO" id="GO:0005524">
    <property type="term" value="F:ATP binding"/>
    <property type="evidence" value="ECO:0007669"/>
    <property type="project" value="UniProtKB-KW"/>
</dbReference>
<dbReference type="PANTHER" id="PTHR12358">
    <property type="entry name" value="SPHINGOSINE KINASE"/>
    <property type="match status" value="1"/>
</dbReference>
<evidence type="ECO:0000256" key="3">
    <source>
        <dbReference type="ARBA" id="ARBA00022777"/>
    </source>
</evidence>
<dbReference type="PANTHER" id="PTHR12358:SF37">
    <property type="entry name" value="OS08G0152700 PROTEIN"/>
    <property type="match status" value="1"/>
</dbReference>
<keyword evidence="1" id="KW-0808">Transferase</keyword>
<organism evidence="6 7">
    <name type="scientific">Eragrostis curvula</name>
    <name type="common">weeping love grass</name>
    <dbReference type="NCBI Taxonomy" id="38414"/>
    <lineage>
        <taxon>Eukaryota</taxon>
        <taxon>Viridiplantae</taxon>
        <taxon>Streptophyta</taxon>
        <taxon>Embryophyta</taxon>
        <taxon>Tracheophyta</taxon>
        <taxon>Spermatophyta</taxon>
        <taxon>Magnoliopsida</taxon>
        <taxon>Liliopsida</taxon>
        <taxon>Poales</taxon>
        <taxon>Poaceae</taxon>
        <taxon>PACMAD clade</taxon>
        <taxon>Chloridoideae</taxon>
        <taxon>Eragrostideae</taxon>
        <taxon>Eragrostidinae</taxon>
        <taxon>Eragrostis</taxon>
    </lineage>
</organism>
<keyword evidence="3" id="KW-0418">Kinase</keyword>
<dbReference type="InterPro" id="IPR045540">
    <property type="entry name" value="YegS/DAGK_C"/>
</dbReference>
<dbReference type="OrthoDB" id="592605at2759"/>
<dbReference type="Gene3D" id="3.40.50.10330">
    <property type="entry name" value="Probable inorganic polyphosphate/atp-NAD kinase, domain 1"/>
    <property type="match status" value="1"/>
</dbReference>
<dbReference type="GO" id="GO:0001729">
    <property type="term" value="F:ceramide kinase activity"/>
    <property type="evidence" value="ECO:0007669"/>
    <property type="project" value="TreeGrafter"/>
</dbReference>
<evidence type="ECO:0000259" key="5">
    <source>
        <dbReference type="PROSITE" id="PS50146"/>
    </source>
</evidence>
<protein>
    <recommendedName>
        <fullName evidence="5">DAGKc domain-containing protein</fullName>
    </recommendedName>
</protein>
<evidence type="ECO:0000256" key="1">
    <source>
        <dbReference type="ARBA" id="ARBA00022679"/>
    </source>
</evidence>
<reference evidence="6 7" key="1">
    <citation type="journal article" date="2019" name="Sci. Rep.">
        <title>A high-quality genome of Eragrostis curvula grass provides insights into Poaceae evolution and supports new strategies to enhance forage quality.</title>
        <authorList>
            <person name="Carballo J."/>
            <person name="Santos B.A.C.M."/>
            <person name="Zappacosta D."/>
            <person name="Garbus I."/>
            <person name="Selva J.P."/>
            <person name="Gallo C.A."/>
            <person name="Diaz A."/>
            <person name="Albertini E."/>
            <person name="Caccamo M."/>
            <person name="Echenique V."/>
        </authorList>
    </citation>
    <scope>NUCLEOTIDE SEQUENCE [LARGE SCALE GENOMIC DNA]</scope>
    <source>
        <strain evidence="7">cv. Victoria</strain>
        <tissue evidence="6">Leaf</tissue>
    </source>
</reference>
<evidence type="ECO:0000256" key="2">
    <source>
        <dbReference type="ARBA" id="ARBA00022741"/>
    </source>
</evidence>
<evidence type="ECO:0000313" key="7">
    <source>
        <dbReference type="Proteomes" id="UP000324897"/>
    </source>
</evidence>
<dbReference type="Gramene" id="TVU42756">
    <property type="protein sequence ID" value="TVU42756"/>
    <property type="gene ID" value="EJB05_09177"/>
</dbReference>
<dbReference type="InterPro" id="IPR017438">
    <property type="entry name" value="ATP-NAD_kinase_N"/>
</dbReference>
<keyword evidence="2" id="KW-0547">Nucleotide-binding</keyword>
<sequence length="308" mass="33929">MFLLFNFDLVQLSGFTMEVIETAYAGHAKAIASTVDLSNCPDGIICVGGDGIVNEVLNGLLGIPFSAAGAVAKGGFTPIDVFAVKRIQAGFTHFGLTASYFGFVADVVQLSEKFRQQFGPFRYVVAGFLKFLSLPKYTFEVDYLPSSQERDPELNPLTDKCREQLSGCGKVMKGVRNNDMIQDNWVSRKGEFLGIFSCNHFCKPAQGLLSPVIAPKAQHDDGNLDLILVRGSGRLRLFCFFIAYQLCWHLLLPFVEYVKVKQVKVRPVGNTHNGCGVDGELLRAEGQAEWQCSLLPAQGRLLGRHPRT</sequence>
<dbReference type="GO" id="GO:0006672">
    <property type="term" value="P:ceramide metabolic process"/>
    <property type="evidence" value="ECO:0007669"/>
    <property type="project" value="TreeGrafter"/>
</dbReference>
<keyword evidence="4" id="KW-0067">ATP-binding</keyword>
<evidence type="ECO:0000313" key="6">
    <source>
        <dbReference type="EMBL" id="TVU42756.1"/>
    </source>
</evidence>
<feature type="domain" description="DAGKc" evidence="5">
    <location>
        <begin position="1"/>
        <end position="72"/>
    </location>
</feature>
<dbReference type="InterPro" id="IPR050187">
    <property type="entry name" value="Lipid_Phosphate_FormReg"/>
</dbReference>
<dbReference type="Pfam" id="PF00781">
    <property type="entry name" value="DAGK_cat"/>
    <property type="match status" value="1"/>
</dbReference>
<dbReference type="Gene3D" id="2.60.200.40">
    <property type="match status" value="1"/>
</dbReference>
<dbReference type="GO" id="GO:0016020">
    <property type="term" value="C:membrane"/>
    <property type="evidence" value="ECO:0007669"/>
    <property type="project" value="GOC"/>
</dbReference>
<gene>
    <name evidence="6" type="ORF">EJB05_09177</name>
</gene>
<name>A0A5J9W495_9POAL</name>
<evidence type="ECO:0000256" key="4">
    <source>
        <dbReference type="ARBA" id="ARBA00022840"/>
    </source>
</evidence>
<dbReference type="AlphaFoldDB" id="A0A5J9W495"/>
<dbReference type="InterPro" id="IPR016064">
    <property type="entry name" value="NAD/diacylglycerol_kinase_sf"/>
</dbReference>
<proteinExistence type="predicted"/>
<dbReference type="Pfam" id="PF19279">
    <property type="entry name" value="YegS_C"/>
    <property type="match status" value="1"/>
</dbReference>
<dbReference type="SUPFAM" id="SSF111331">
    <property type="entry name" value="NAD kinase/diacylglycerol kinase-like"/>
    <property type="match status" value="1"/>
</dbReference>
<dbReference type="Proteomes" id="UP000324897">
    <property type="component" value="Unassembled WGS sequence"/>
</dbReference>
<keyword evidence="7" id="KW-1185">Reference proteome</keyword>
<accession>A0A5J9W495</accession>
<dbReference type="PROSITE" id="PS50146">
    <property type="entry name" value="DAGK"/>
    <property type="match status" value="1"/>
</dbReference>
<dbReference type="EMBL" id="RWGY01000005">
    <property type="protein sequence ID" value="TVU42756.1"/>
    <property type="molecule type" value="Genomic_DNA"/>
</dbReference>
<comment type="caution">
    <text evidence="6">The sequence shown here is derived from an EMBL/GenBank/DDBJ whole genome shotgun (WGS) entry which is preliminary data.</text>
</comment>